<proteinExistence type="predicted"/>
<organism evidence="1">
    <name type="scientific">marine sediment metagenome</name>
    <dbReference type="NCBI Taxonomy" id="412755"/>
    <lineage>
        <taxon>unclassified sequences</taxon>
        <taxon>metagenomes</taxon>
        <taxon>ecological metagenomes</taxon>
    </lineage>
</organism>
<accession>X1LM12</accession>
<reference evidence="1" key="1">
    <citation type="journal article" date="2014" name="Front. Microbiol.">
        <title>High frequency of phylogenetically diverse reductive dehalogenase-homologous genes in deep subseafloor sedimentary metagenomes.</title>
        <authorList>
            <person name="Kawai M."/>
            <person name="Futagami T."/>
            <person name="Toyoda A."/>
            <person name="Takaki Y."/>
            <person name="Nishi S."/>
            <person name="Hori S."/>
            <person name="Arai W."/>
            <person name="Tsubouchi T."/>
            <person name="Morono Y."/>
            <person name="Uchiyama I."/>
            <person name="Ito T."/>
            <person name="Fujiyama A."/>
            <person name="Inagaki F."/>
            <person name="Takami H."/>
        </authorList>
    </citation>
    <scope>NUCLEOTIDE SEQUENCE</scope>
    <source>
        <strain evidence="1">Expedition CK06-06</strain>
    </source>
</reference>
<protein>
    <submittedName>
        <fullName evidence="1">Uncharacterized protein</fullName>
    </submittedName>
</protein>
<name>X1LM12_9ZZZZ</name>
<gene>
    <name evidence="1" type="ORF">S06H3_03984</name>
</gene>
<dbReference type="EMBL" id="BARV01001354">
    <property type="protein sequence ID" value="GAH95173.1"/>
    <property type="molecule type" value="Genomic_DNA"/>
</dbReference>
<comment type="caution">
    <text evidence="1">The sequence shown here is derived from an EMBL/GenBank/DDBJ whole genome shotgun (WGS) entry which is preliminary data.</text>
</comment>
<sequence length="36" mass="4354">VLKFKFKYLLSPRQLGISIQDSRNLAVYFNKIDFYK</sequence>
<dbReference type="AlphaFoldDB" id="X1LM12"/>
<evidence type="ECO:0000313" key="1">
    <source>
        <dbReference type="EMBL" id="GAH95173.1"/>
    </source>
</evidence>
<feature type="non-terminal residue" evidence="1">
    <location>
        <position position="1"/>
    </location>
</feature>